<feature type="chain" id="PRO_5021400419" description="Secreted protein" evidence="2">
    <location>
        <begin position="31"/>
        <end position="114"/>
    </location>
</feature>
<feature type="region of interest" description="Disordered" evidence="1">
    <location>
        <begin position="95"/>
        <end position="114"/>
    </location>
</feature>
<feature type="signal peptide" evidence="2">
    <location>
        <begin position="1"/>
        <end position="30"/>
    </location>
</feature>
<accession>A0A4Z2H281</accession>
<evidence type="ECO:0000313" key="3">
    <source>
        <dbReference type="EMBL" id="TNN59879.1"/>
    </source>
</evidence>
<evidence type="ECO:0008006" key="5">
    <source>
        <dbReference type="Google" id="ProtNLM"/>
    </source>
</evidence>
<dbReference type="EMBL" id="SRLO01000346">
    <property type="protein sequence ID" value="TNN59879.1"/>
    <property type="molecule type" value="Genomic_DNA"/>
</dbReference>
<evidence type="ECO:0000256" key="2">
    <source>
        <dbReference type="SAM" id="SignalP"/>
    </source>
</evidence>
<keyword evidence="2" id="KW-0732">Signal</keyword>
<reference evidence="3 4" key="1">
    <citation type="submission" date="2019-03" db="EMBL/GenBank/DDBJ databases">
        <title>First draft genome of Liparis tanakae, snailfish: a comprehensive survey of snailfish specific genes.</title>
        <authorList>
            <person name="Kim W."/>
            <person name="Song I."/>
            <person name="Jeong J.-H."/>
            <person name="Kim D."/>
            <person name="Kim S."/>
            <person name="Ryu S."/>
            <person name="Song J.Y."/>
            <person name="Lee S.K."/>
        </authorList>
    </citation>
    <scope>NUCLEOTIDE SEQUENCE [LARGE SCALE GENOMIC DNA]</scope>
    <source>
        <tissue evidence="3">Muscle</tissue>
    </source>
</reference>
<keyword evidence="4" id="KW-1185">Reference proteome</keyword>
<organism evidence="3 4">
    <name type="scientific">Liparis tanakae</name>
    <name type="common">Tanaka's snailfish</name>
    <dbReference type="NCBI Taxonomy" id="230148"/>
    <lineage>
        <taxon>Eukaryota</taxon>
        <taxon>Metazoa</taxon>
        <taxon>Chordata</taxon>
        <taxon>Craniata</taxon>
        <taxon>Vertebrata</taxon>
        <taxon>Euteleostomi</taxon>
        <taxon>Actinopterygii</taxon>
        <taxon>Neopterygii</taxon>
        <taxon>Teleostei</taxon>
        <taxon>Neoteleostei</taxon>
        <taxon>Acanthomorphata</taxon>
        <taxon>Eupercaria</taxon>
        <taxon>Perciformes</taxon>
        <taxon>Cottioidei</taxon>
        <taxon>Cottales</taxon>
        <taxon>Liparidae</taxon>
        <taxon>Liparis</taxon>
    </lineage>
</organism>
<evidence type="ECO:0000313" key="4">
    <source>
        <dbReference type="Proteomes" id="UP000314294"/>
    </source>
</evidence>
<sequence length="114" mass="12501">MWWVLAHSSKVVGTLSFLETTLLGLPRTHAAPVPGAMAAQGRRTAVLIASVPPRNNSDPSVTSLWILIRSSPDSLPLTMSSWVVNRKGEPKYRRHFLTDNSNFHGQKKGQSIVA</sequence>
<name>A0A4Z2H281_9TELE</name>
<dbReference type="Proteomes" id="UP000314294">
    <property type="component" value="Unassembled WGS sequence"/>
</dbReference>
<dbReference type="AlphaFoldDB" id="A0A4Z2H281"/>
<comment type="caution">
    <text evidence="3">The sequence shown here is derived from an EMBL/GenBank/DDBJ whole genome shotgun (WGS) entry which is preliminary data.</text>
</comment>
<proteinExistence type="predicted"/>
<evidence type="ECO:0000256" key="1">
    <source>
        <dbReference type="SAM" id="MobiDB-lite"/>
    </source>
</evidence>
<gene>
    <name evidence="3" type="ORF">EYF80_029928</name>
</gene>
<protein>
    <recommendedName>
        <fullName evidence="5">Secreted protein</fullName>
    </recommendedName>
</protein>